<dbReference type="PANTHER" id="PTHR11908">
    <property type="entry name" value="XANTHINE DEHYDROGENASE"/>
    <property type="match status" value="1"/>
</dbReference>
<feature type="region of interest" description="Disordered" evidence="1">
    <location>
        <begin position="801"/>
        <end position="868"/>
    </location>
</feature>
<protein>
    <submittedName>
        <fullName evidence="4">Xanthine dehydrogenase molybdenum-binding subunit XdhA</fullName>
        <ecNumber evidence="4">1.17.1.4</ecNumber>
    </submittedName>
</protein>
<dbReference type="Pfam" id="PF02738">
    <property type="entry name" value="MoCoBD_1"/>
    <property type="match status" value="1"/>
</dbReference>
<sequence>MPRLPRKHCPPAVSSDDARPDAAAEFLPISRPSQSPDAAPGLAMSRRGFLKASVVAGISVYIAPLGSRAFAALFEDKNLTPVAWDAAKGQAKFRIDGTAKVTGAKIFARDVRSRDMPGWPAQQAHAFILRTTLADRPYLGFDLSRLDDGLQPDRVVSADDLARDGVAFPEFYGEDMLLPAGKTPAYLGHAVAILIYRDFARFRFAKDKLKFHNEIIRYGDVTGPLERDPWGSFRYVRVGGKTAYDDDVYSSLKDAPIFPSMMRKHLPVWPDGNDHGKLDEQGMAYAGKIGESLAHPPANWLVMSREYRTQSVDTAALEPDNANCWYDAATQTLHMVVPTQSPSEVAENAAAMAAKGHFPVKRLIVYPCYTVGYGSKDHYNMPFYGLAAALYGDGLPVRLANDRYEQFQTSLKRHAFTMRYRIGVDRESGLLQAFAADMECNGGGRMNFSPSVAMVGATAAQSIYYFPQSDLASVAIASRAIDAGSARGYGTLQSMAATEMMIDEMAAQLGVDAIDFRLKNALRSGMKNTQGAIPAGAVRVDEVLARAKAHPLWTQRDKKKAEYEAAHPGRRYGVGFACVQKDFGTGAETSFARVEIDETGKISLHHTAAEIGTGTSTSQAVAVAKWLGMPATDVHIAITDWPELPVVTSGDPYLMSQADQDKLAANPRWSPGYASPSSATNSAFYFTHSTREAARLLFLQGLWPAALSIWRRGLGGGQAAPLVVRAEDARWVEGKLSAAGLEALPLPMLAKTAHELGLVTGATVHVFNRWQWAEADWDLGDGVTQRLPVDGIALRFGKGGTNAAPAAPTPLTPTPAAKAAHRSSGNAQAKSGAAASSADAAAGKGAKGAPSLNAGSAGMQVAAPTPGTGYRTIDRKRVYYPPVQRNNAAVTYYSAVGTLVELSVHEASGKVELLTHHSIMECGNQISPQLVSGQLQGGLAMGIGHALHEYLPLYEDGPGNGTWNFNRYHLPRAVDVAVWTQTGEVLPPISETDVPKGIAEVVMIPVVGAIVNGLAHAIGHRFTDLPVTPEKIQEVLA</sequence>
<organism evidence="4 5">
    <name type="scientific">Pandoraea communis</name>
    <dbReference type="NCBI Taxonomy" id="2508297"/>
    <lineage>
        <taxon>Bacteria</taxon>
        <taxon>Pseudomonadati</taxon>
        <taxon>Pseudomonadota</taxon>
        <taxon>Betaproteobacteria</taxon>
        <taxon>Burkholderiales</taxon>
        <taxon>Burkholderiaceae</taxon>
        <taxon>Pandoraea</taxon>
    </lineage>
</organism>
<feature type="domain" description="Aldehyde oxidase/xanthine dehydrogenase second molybdopterin binding" evidence="3">
    <location>
        <begin position="547"/>
        <end position="641"/>
    </location>
</feature>
<evidence type="ECO:0000259" key="3">
    <source>
        <dbReference type="Pfam" id="PF20256"/>
    </source>
</evidence>
<proteinExistence type="predicted"/>
<dbReference type="Proteomes" id="UP000337189">
    <property type="component" value="Unassembled WGS sequence"/>
</dbReference>
<dbReference type="AlphaFoldDB" id="A0A5E4X114"/>
<dbReference type="Pfam" id="PF20256">
    <property type="entry name" value="MoCoBD_2"/>
    <property type="match status" value="2"/>
</dbReference>
<keyword evidence="4" id="KW-0560">Oxidoreductase</keyword>
<dbReference type="InterPro" id="IPR008274">
    <property type="entry name" value="AldOxase/xan_DH_MoCoBD1"/>
</dbReference>
<dbReference type="GO" id="GO:0005506">
    <property type="term" value="F:iron ion binding"/>
    <property type="evidence" value="ECO:0007669"/>
    <property type="project" value="InterPro"/>
</dbReference>
<dbReference type="InterPro" id="IPR046867">
    <property type="entry name" value="AldOxase/xan_DH_MoCoBD2"/>
</dbReference>
<dbReference type="Gene3D" id="3.30.365.10">
    <property type="entry name" value="Aldehyde oxidase/xanthine dehydrogenase, molybdopterin binding domain"/>
    <property type="match status" value="4"/>
</dbReference>
<dbReference type="EC" id="1.17.1.4" evidence="4"/>
<accession>A0A5E4X114</accession>
<feature type="domain" description="Aldehyde oxidase/xanthine dehydrogenase first molybdopterin binding" evidence="2">
    <location>
        <begin position="302"/>
        <end position="521"/>
    </location>
</feature>
<dbReference type="InterPro" id="IPR016208">
    <property type="entry name" value="Ald_Oxase/xanthine_DH-like"/>
</dbReference>
<dbReference type="InterPro" id="IPR037165">
    <property type="entry name" value="AldOxase/xan_DH_Mopterin-bd_sf"/>
</dbReference>
<evidence type="ECO:0000313" key="5">
    <source>
        <dbReference type="Proteomes" id="UP000337189"/>
    </source>
</evidence>
<evidence type="ECO:0000259" key="2">
    <source>
        <dbReference type="Pfam" id="PF02738"/>
    </source>
</evidence>
<name>A0A5E4X114_9BURK</name>
<evidence type="ECO:0000313" key="4">
    <source>
        <dbReference type="EMBL" id="VVE29954.1"/>
    </source>
</evidence>
<dbReference type="InterPro" id="IPR006311">
    <property type="entry name" value="TAT_signal"/>
</dbReference>
<feature type="compositionally biased region" description="Low complexity" evidence="1">
    <location>
        <begin position="814"/>
        <end position="849"/>
    </location>
</feature>
<dbReference type="InterPro" id="IPR036856">
    <property type="entry name" value="Ald_Oxase/Xan_DH_a/b_sf"/>
</dbReference>
<dbReference type="PANTHER" id="PTHR11908:SF123">
    <property type="entry name" value="ALDEHYDE OXIDOREDUCTASE MOLYBDENUM-BINDING SUBUNIT PAOC"/>
    <property type="match status" value="1"/>
</dbReference>
<gene>
    <name evidence="4" type="primary">xdhA_2</name>
    <name evidence="4" type="ORF">PCO31110_03630</name>
</gene>
<evidence type="ECO:0000256" key="1">
    <source>
        <dbReference type="SAM" id="MobiDB-lite"/>
    </source>
</evidence>
<dbReference type="SUPFAM" id="SSF54665">
    <property type="entry name" value="CO dehydrogenase molybdoprotein N-domain-like"/>
    <property type="match status" value="1"/>
</dbReference>
<dbReference type="SUPFAM" id="SSF56003">
    <property type="entry name" value="Molybdenum cofactor-binding domain"/>
    <property type="match status" value="1"/>
</dbReference>
<dbReference type="EMBL" id="CABPSJ010000005">
    <property type="protein sequence ID" value="VVE29954.1"/>
    <property type="molecule type" value="Genomic_DNA"/>
</dbReference>
<reference evidence="4 5" key="1">
    <citation type="submission" date="2019-08" db="EMBL/GenBank/DDBJ databases">
        <authorList>
            <person name="Peeters C."/>
        </authorList>
    </citation>
    <scope>NUCLEOTIDE SEQUENCE [LARGE SCALE GENOMIC DNA]</scope>
    <source>
        <strain evidence="4 5">LMG 31110</strain>
    </source>
</reference>
<dbReference type="PROSITE" id="PS51318">
    <property type="entry name" value="TAT"/>
    <property type="match status" value="1"/>
</dbReference>
<feature type="domain" description="Aldehyde oxidase/xanthine dehydrogenase second molybdopterin binding" evidence="3">
    <location>
        <begin position="878"/>
        <end position="976"/>
    </location>
</feature>
<dbReference type="GO" id="GO:0004854">
    <property type="term" value="F:xanthine dehydrogenase activity"/>
    <property type="evidence" value="ECO:0007669"/>
    <property type="project" value="UniProtKB-EC"/>
</dbReference>